<dbReference type="Gene3D" id="2.130.10.30">
    <property type="entry name" value="Regulator of chromosome condensation 1/beta-lactamase-inhibitor protein II"/>
    <property type="match status" value="1"/>
</dbReference>
<name>A0A8J6E0W2_9EUKA</name>
<dbReference type="Proteomes" id="UP000717585">
    <property type="component" value="Unassembled WGS sequence"/>
</dbReference>
<reference evidence="1" key="1">
    <citation type="submission" date="2021-05" db="EMBL/GenBank/DDBJ databases">
        <title>A free-living protist that lacks canonical eukaryotic 1 DNA replication and segregation systems.</title>
        <authorList>
            <person name="Salas-Leiva D.E."/>
            <person name="Tromer E.C."/>
            <person name="Curtis B.A."/>
            <person name="Jerlstrom-Hultqvist J."/>
            <person name="Kolisko M."/>
            <person name="Yi Z."/>
            <person name="Salas-Leiva J.S."/>
            <person name="Gallot-Lavallee L."/>
            <person name="Kops G.J.P.L."/>
            <person name="Archibald J.M."/>
            <person name="Simpson A.G.B."/>
            <person name="Roger A.J."/>
        </authorList>
    </citation>
    <scope>NUCLEOTIDE SEQUENCE</scope>
    <source>
        <strain evidence="1">BICM</strain>
    </source>
</reference>
<comment type="caution">
    <text evidence="1">The sequence shown here is derived from an EMBL/GenBank/DDBJ whole genome shotgun (WGS) entry which is preliminary data.</text>
</comment>
<organism evidence="1 2">
    <name type="scientific">Carpediemonas membranifera</name>
    <dbReference type="NCBI Taxonomy" id="201153"/>
    <lineage>
        <taxon>Eukaryota</taxon>
        <taxon>Metamonada</taxon>
        <taxon>Carpediemonas-like organisms</taxon>
        <taxon>Carpediemonas</taxon>
    </lineage>
</organism>
<dbReference type="SUPFAM" id="SSF50985">
    <property type="entry name" value="RCC1/BLIP-II"/>
    <property type="match status" value="2"/>
</dbReference>
<evidence type="ECO:0000313" key="1">
    <source>
        <dbReference type="EMBL" id="KAG9392351.1"/>
    </source>
</evidence>
<gene>
    <name evidence="1" type="ORF">J8273_5341</name>
</gene>
<dbReference type="AlphaFoldDB" id="A0A8J6E0W2"/>
<evidence type="ECO:0000313" key="2">
    <source>
        <dbReference type="Proteomes" id="UP000717585"/>
    </source>
</evidence>
<dbReference type="InterPro" id="IPR009091">
    <property type="entry name" value="RCC1/BLIP-II"/>
</dbReference>
<keyword evidence="2" id="KW-1185">Reference proteome</keyword>
<sequence>MGIECRRTKAALIAVHRGSMAKTRAISGDIPSLIALAYQHHFGCCIPRRSEMLTAFTTYIHNLTAKYEQQTVKDIESLLSVINKVPPLKERAQTFLDRARSILTDGPPLSMNVELTEGEELPVALHTLNQGTLWACLLGGGANPDLEDRVLEEAQVKYPYQINIHIGIRQRFAPEAKCLWFLCRKFFFTANIAEKDGDTHQNVSHLSFYTHRMYMGRLFMFDPRYHAAFTRARMPRALEVDTCPVAFIARTPKGLWGWGDNSKMLLGVYTPSVGREHRFESPTRITFDKCPEVAELEASLQPWEKHRMVRDVSMTLWHTFILTPAGTVVAGEFSGVFYIPKGGYTSFYFQAVRVPDGFVPDHIVTHGKNTTVLSMGDRQAISGSNDHGQLGLNKGSFKPGLFGFEEISFSVDDVRLSGAGVNIFLSGGKLLFAGHVSEMIAKSGLLPGYNVGDKCLTPTPLRFPERVTSIAGDLNLWHLLAWTGEERTHVTSFDGTGVPSHYTIPFTVTAFETFPDSHAQFRDTSGRWFRVKGITDGVAKMEKATRASFNSVDLIAVDIACSTTQAKDRNDEMQRGNHFKGTRIPHMRQMT</sequence>
<proteinExistence type="predicted"/>
<accession>A0A8J6E0W2</accession>
<dbReference type="EMBL" id="JAHDYR010000038">
    <property type="protein sequence ID" value="KAG9392351.1"/>
    <property type="molecule type" value="Genomic_DNA"/>
</dbReference>
<protein>
    <submittedName>
        <fullName evidence="1">Uncharacterized protein</fullName>
    </submittedName>
</protein>